<dbReference type="InterPro" id="IPR013785">
    <property type="entry name" value="Aldolase_TIM"/>
</dbReference>
<dbReference type="NCBIfam" id="TIGR01182">
    <property type="entry name" value="eda"/>
    <property type="match status" value="1"/>
</dbReference>
<evidence type="ECO:0000256" key="3">
    <source>
        <dbReference type="ARBA" id="ARBA00011233"/>
    </source>
</evidence>
<dbReference type="OrthoDB" id="9802667at2"/>
<evidence type="ECO:0000313" key="6">
    <source>
        <dbReference type="EMBL" id="AEG60656.1"/>
    </source>
</evidence>
<sequence length="211" mass="21765">MNGFAGLTKVGVIPVVRGSQPETIILLAKALQAGGINSIEITVETPGALEVIKKVASEMAGTFIVGAGTVLDGETARLAILSGAQFIVSPSLQPDVITVAKRYGKPVAPGAMTPTEIVRAYELGADMVKVFPASTLGAKYIKDIRGPLGHIPIMATGGINVNNAAEFIKAGCLALGVGGSLASQQVIAEGNWSYITEKASQLVELVRNARL</sequence>
<dbReference type="EMBL" id="CP002780">
    <property type="protein sequence ID" value="AEG60656.1"/>
    <property type="molecule type" value="Genomic_DNA"/>
</dbReference>
<keyword evidence="4" id="KW-0456">Lyase</keyword>
<dbReference type="Proteomes" id="UP000009234">
    <property type="component" value="Chromosome"/>
</dbReference>
<comment type="pathway">
    <text evidence="1">Carbohydrate acid metabolism.</text>
</comment>
<dbReference type="STRING" id="696281.Desru_2415"/>
<dbReference type="Pfam" id="PF01081">
    <property type="entry name" value="Aldolase"/>
    <property type="match status" value="1"/>
</dbReference>
<dbReference type="HOGENOM" id="CLU_077795_2_0_9"/>
<protein>
    <submittedName>
        <fullName evidence="6">2-dehydro-3-deoxyphosphogluconate aldolase/4-hydroxy-2-oxoglutarate aldolase</fullName>
    </submittedName>
</protein>
<dbReference type="PANTHER" id="PTHR30246:SF1">
    <property type="entry name" value="2-DEHYDRO-3-DEOXY-6-PHOSPHOGALACTONATE ALDOLASE-RELATED"/>
    <property type="match status" value="1"/>
</dbReference>
<dbReference type="InterPro" id="IPR000887">
    <property type="entry name" value="Aldlse_KDPG_KHG"/>
</dbReference>
<dbReference type="GO" id="GO:0016829">
    <property type="term" value="F:lyase activity"/>
    <property type="evidence" value="ECO:0007669"/>
    <property type="project" value="UniProtKB-KW"/>
</dbReference>
<reference evidence="7" key="1">
    <citation type="submission" date="2011-05" db="EMBL/GenBank/DDBJ databases">
        <title>Complete sequence of Desulfotomaculum ruminis DSM 2154.</title>
        <authorList>
            <person name="Lucas S."/>
            <person name="Copeland A."/>
            <person name="Lapidus A."/>
            <person name="Cheng J.-F."/>
            <person name="Goodwin L."/>
            <person name="Pitluck S."/>
            <person name="Lu M."/>
            <person name="Detter J.C."/>
            <person name="Han C."/>
            <person name="Tapia R."/>
            <person name="Land M."/>
            <person name="Hauser L."/>
            <person name="Kyrpides N."/>
            <person name="Ivanova N."/>
            <person name="Mikhailova N."/>
            <person name="Pagani I."/>
            <person name="Stams A.J.M."/>
            <person name="Plugge C.M."/>
            <person name="Muyzer G."/>
            <person name="Kuever J."/>
            <person name="Parshina S.N."/>
            <person name="Ivanova A.E."/>
            <person name="Nazina T.N."/>
            <person name="Brambilla E."/>
            <person name="Spring S."/>
            <person name="Klenk H.-P."/>
            <person name="Woyke T."/>
        </authorList>
    </citation>
    <scope>NUCLEOTIDE SEQUENCE [LARGE SCALE GENOMIC DNA]</scope>
    <source>
        <strain evidence="7">ATCC 23193 / DSM 2154 / NCIB 8452 / DL</strain>
    </source>
</reference>
<keyword evidence="7" id="KW-1185">Reference proteome</keyword>
<organism evidence="6 7">
    <name type="scientific">Desulforamulus ruminis (strain ATCC 23193 / DSM 2154 / NCIMB 8452 / DL)</name>
    <name type="common">Desulfotomaculum ruminis</name>
    <dbReference type="NCBI Taxonomy" id="696281"/>
    <lineage>
        <taxon>Bacteria</taxon>
        <taxon>Bacillati</taxon>
        <taxon>Bacillota</taxon>
        <taxon>Clostridia</taxon>
        <taxon>Eubacteriales</taxon>
        <taxon>Peptococcaceae</taxon>
        <taxon>Desulforamulus</taxon>
    </lineage>
</organism>
<proteinExistence type="inferred from homology"/>
<evidence type="ECO:0000256" key="4">
    <source>
        <dbReference type="ARBA" id="ARBA00023239"/>
    </source>
</evidence>
<evidence type="ECO:0000256" key="1">
    <source>
        <dbReference type="ARBA" id="ARBA00004761"/>
    </source>
</evidence>
<dbReference type="KEGG" id="dru:Desru_2415"/>
<dbReference type="RefSeq" id="WP_013842412.1">
    <property type="nucleotide sequence ID" value="NC_015589.1"/>
</dbReference>
<name>F6DN67_DESRL</name>
<evidence type="ECO:0000256" key="2">
    <source>
        <dbReference type="ARBA" id="ARBA00006906"/>
    </source>
</evidence>
<evidence type="ECO:0000313" key="7">
    <source>
        <dbReference type="Proteomes" id="UP000009234"/>
    </source>
</evidence>
<comment type="subunit">
    <text evidence="3">Homotrimer.</text>
</comment>
<reference evidence="6 7" key="2">
    <citation type="journal article" date="2012" name="Stand. Genomic Sci.">
        <title>Complete genome sequence of the sulfate-reducing firmicute Desulfotomaculum ruminis type strain (DL(T)).</title>
        <authorList>
            <person name="Spring S."/>
            <person name="Visser M."/>
            <person name="Lu M."/>
            <person name="Copeland A."/>
            <person name="Lapidus A."/>
            <person name="Lucas S."/>
            <person name="Cheng J.F."/>
            <person name="Han C."/>
            <person name="Tapia R."/>
            <person name="Goodwin L.A."/>
            <person name="Pitluck S."/>
            <person name="Ivanova N."/>
            <person name="Land M."/>
            <person name="Hauser L."/>
            <person name="Larimer F."/>
            <person name="Rohde M."/>
            <person name="Goker M."/>
            <person name="Detter J.C."/>
            <person name="Kyrpides N.C."/>
            <person name="Woyke T."/>
            <person name="Schaap P.J."/>
            <person name="Plugge C.M."/>
            <person name="Muyzer G."/>
            <person name="Kuever J."/>
            <person name="Pereira I.A."/>
            <person name="Parshina S.N."/>
            <person name="Bernier-Latmani R."/>
            <person name="Stams A.J."/>
            <person name="Klenk H.P."/>
        </authorList>
    </citation>
    <scope>NUCLEOTIDE SEQUENCE [LARGE SCALE GENOMIC DNA]</scope>
    <source>
        <strain evidence="7">ATCC 23193 / DSM 2154 / NCIB 8452 / DL</strain>
    </source>
</reference>
<dbReference type="eggNOG" id="COG0800">
    <property type="taxonomic scope" value="Bacteria"/>
</dbReference>
<dbReference type="CDD" id="cd00452">
    <property type="entry name" value="KDPG_aldolase"/>
    <property type="match status" value="1"/>
</dbReference>
<accession>F6DN67</accession>
<dbReference type="AlphaFoldDB" id="F6DN67"/>
<dbReference type="SUPFAM" id="SSF51569">
    <property type="entry name" value="Aldolase"/>
    <property type="match status" value="1"/>
</dbReference>
<dbReference type="Gene3D" id="3.20.20.70">
    <property type="entry name" value="Aldolase class I"/>
    <property type="match status" value="1"/>
</dbReference>
<comment type="similarity">
    <text evidence="2">Belongs to the KHG/KDPG aldolase family.</text>
</comment>
<gene>
    <name evidence="6" type="ordered locus">Desru_2415</name>
</gene>
<dbReference type="PANTHER" id="PTHR30246">
    <property type="entry name" value="2-KETO-3-DEOXY-6-PHOSPHOGLUCONATE ALDOLASE"/>
    <property type="match status" value="1"/>
</dbReference>
<evidence type="ECO:0000256" key="5">
    <source>
        <dbReference type="ARBA" id="ARBA00023277"/>
    </source>
</evidence>
<keyword evidence="5" id="KW-0119">Carbohydrate metabolism</keyword>